<evidence type="ECO:0000256" key="4">
    <source>
        <dbReference type="ARBA" id="ARBA00022272"/>
    </source>
</evidence>
<evidence type="ECO:0000256" key="3">
    <source>
        <dbReference type="ARBA" id="ARBA00012572"/>
    </source>
</evidence>
<gene>
    <name evidence="9" type="primary">trpF</name>
    <name evidence="11" type="ORF">QJV33_06595</name>
</gene>
<keyword evidence="5 9" id="KW-0028">Amino-acid biosynthesis</keyword>
<evidence type="ECO:0000256" key="9">
    <source>
        <dbReference type="HAMAP-Rule" id="MF_00135"/>
    </source>
</evidence>
<keyword evidence="6 9" id="KW-0822">Tryptophan biosynthesis</keyword>
<dbReference type="InterPro" id="IPR011060">
    <property type="entry name" value="RibuloseP-bd_barrel"/>
</dbReference>
<evidence type="ECO:0000256" key="5">
    <source>
        <dbReference type="ARBA" id="ARBA00022605"/>
    </source>
</evidence>
<evidence type="ECO:0000256" key="2">
    <source>
        <dbReference type="ARBA" id="ARBA00004664"/>
    </source>
</evidence>
<dbReference type="HAMAP" id="MF_00135">
    <property type="entry name" value="PRAI"/>
    <property type="match status" value="1"/>
</dbReference>
<comment type="catalytic activity">
    <reaction evidence="1 9">
        <text>N-(5-phospho-beta-D-ribosyl)anthranilate = 1-(2-carboxyphenylamino)-1-deoxy-D-ribulose 5-phosphate</text>
        <dbReference type="Rhea" id="RHEA:21540"/>
        <dbReference type="ChEBI" id="CHEBI:18277"/>
        <dbReference type="ChEBI" id="CHEBI:58613"/>
        <dbReference type="EC" id="5.3.1.24"/>
    </reaction>
</comment>
<dbReference type="EC" id="5.3.1.24" evidence="3 9"/>
<keyword evidence="12" id="KW-1185">Reference proteome</keyword>
<dbReference type="PANTHER" id="PTHR42894:SF1">
    <property type="entry name" value="N-(5'-PHOSPHORIBOSYL)ANTHRANILATE ISOMERASE"/>
    <property type="match status" value="1"/>
</dbReference>
<reference evidence="11" key="1">
    <citation type="submission" date="2023-05" db="EMBL/GenBank/DDBJ databases">
        <title>Whole genome sequence of Commensalibacter sp.</title>
        <authorList>
            <person name="Charoenyingcharoen P."/>
            <person name="Yukphan P."/>
        </authorList>
    </citation>
    <scope>NUCLEOTIDE SEQUENCE</scope>
    <source>
        <strain evidence="11">TBRC 10068</strain>
    </source>
</reference>
<evidence type="ECO:0000256" key="6">
    <source>
        <dbReference type="ARBA" id="ARBA00022822"/>
    </source>
</evidence>
<dbReference type="Pfam" id="PF00697">
    <property type="entry name" value="PRAI"/>
    <property type="match status" value="1"/>
</dbReference>
<proteinExistence type="inferred from homology"/>
<dbReference type="SUPFAM" id="SSF51366">
    <property type="entry name" value="Ribulose-phoshate binding barrel"/>
    <property type="match status" value="1"/>
</dbReference>
<keyword evidence="7 9" id="KW-0057">Aromatic amino acid biosynthesis</keyword>
<protein>
    <recommendedName>
        <fullName evidence="4 9">N-(5'-phosphoribosyl)anthranilate isomerase</fullName>
        <shortName evidence="9">PRAI</shortName>
        <ecNumber evidence="3 9">5.3.1.24</ecNumber>
    </recommendedName>
</protein>
<feature type="domain" description="N-(5'phosphoribosyl) anthranilate isomerase (PRAI)" evidence="10">
    <location>
        <begin position="4"/>
        <end position="201"/>
    </location>
</feature>
<evidence type="ECO:0000256" key="8">
    <source>
        <dbReference type="ARBA" id="ARBA00023235"/>
    </source>
</evidence>
<comment type="similarity">
    <text evidence="9">Belongs to the TrpF family.</text>
</comment>
<sequence>MTGIKICGVKEPATYDLLIKLKVNWVGLVFYEPSPRFISMGQVRQLPDYHNEGLLRVGLFVKPTVDEVRRVLDTVRLDILQLYTSLEVAHTIREACDIPVWLAKGIKERSDLPKTCSVDGLVIETPSNHSDLRPGGNGRTFDWRLTSTWDIPKPWLLAGGLTPDNVGQAIQQSGAKAVDVSSGVERHKGEKDSTLIRQFVETIRAIDCNVS</sequence>
<dbReference type="InterPro" id="IPR013785">
    <property type="entry name" value="Aldolase_TIM"/>
</dbReference>
<dbReference type="Proteomes" id="UP001431775">
    <property type="component" value="Unassembled WGS sequence"/>
</dbReference>
<organism evidence="11 12">
    <name type="scientific">Commensalibacter nepenthis</name>
    <dbReference type="NCBI Taxonomy" id="3043872"/>
    <lineage>
        <taxon>Bacteria</taxon>
        <taxon>Pseudomonadati</taxon>
        <taxon>Pseudomonadota</taxon>
        <taxon>Alphaproteobacteria</taxon>
        <taxon>Acetobacterales</taxon>
        <taxon>Acetobacteraceae</taxon>
    </lineage>
</organism>
<dbReference type="PANTHER" id="PTHR42894">
    <property type="entry name" value="N-(5'-PHOSPHORIBOSYL)ANTHRANILATE ISOMERASE"/>
    <property type="match status" value="1"/>
</dbReference>
<evidence type="ECO:0000256" key="7">
    <source>
        <dbReference type="ARBA" id="ARBA00023141"/>
    </source>
</evidence>
<evidence type="ECO:0000259" key="10">
    <source>
        <dbReference type="Pfam" id="PF00697"/>
    </source>
</evidence>
<accession>A0ABT6Q7U3</accession>
<keyword evidence="8 9" id="KW-0413">Isomerase</keyword>
<evidence type="ECO:0000313" key="12">
    <source>
        <dbReference type="Proteomes" id="UP001431775"/>
    </source>
</evidence>
<dbReference type="Gene3D" id="3.20.20.70">
    <property type="entry name" value="Aldolase class I"/>
    <property type="match status" value="1"/>
</dbReference>
<comment type="caution">
    <text evidence="11">The sequence shown here is derived from an EMBL/GenBank/DDBJ whole genome shotgun (WGS) entry which is preliminary data.</text>
</comment>
<evidence type="ECO:0000256" key="1">
    <source>
        <dbReference type="ARBA" id="ARBA00001164"/>
    </source>
</evidence>
<dbReference type="CDD" id="cd00405">
    <property type="entry name" value="PRAI"/>
    <property type="match status" value="1"/>
</dbReference>
<comment type="pathway">
    <text evidence="2 9">Amino-acid biosynthesis; L-tryptophan biosynthesis; L-tryptophan from chorismate: step 3/5.</text>
</comment>
<dbReference type="InterPro" id="IPR001240">
    <property type="entry name" value="PRAI_dom"/>
</dbReference>
<name>A0ABT6Q7U3_9PROT</name>
<evidence type="ECO:0000313" key="11">
    <source>
        <dbReference type="EMBL" id="MDI2112956.1"/>
    </source>
</evidence>
<dbReference type="RefSeq" id="WP_281462579.1">
    <property type="nucleotide sequence ID" value="NZ_JASBAN010000001.1"/>
</dbReference>
<dbReference type="EMBL" id="JASBAN010000001">
    <property type="protein sequence ID" value="MDI2112956.1"/>
    <property type="molecule type" value="Genomic_DNA"/>
</dbReference>
<dbReference type="GO" id="GO:0016853">
    <property type="term" value="F:isomerase activity"/>
    <property type="evidence" value="ECO:0007669"/>
    <property type="project" value="UniProtKB-KW"/>
</dbReference>
<dbReference type="InterPro" id="IPR044643">
    <property type="entry name" value="TrpF_fam"/>
</dbReference>